<dbReference type="GO" id="GO:0009099">
    <property type="term" value="P:L-valine biosynthetic process"/>
    <property type="evidence" value="ECO:0007669"/>
    <property type="project" value="UniProtKB-UniRule"/>
</dbReference>
<dbReference type="HOGENOM" id="CLU_055003_1_3_9"/>
<dbReference type="STRING" id="485916.Dtox_3745"/>
<evidence type="ECO:0000256" key="2">
    <source>
        <dbReference type="ARBA" id="ARBA00005025"/>
    </source>
</evidence>
<dbReference type="Gene3D" id="3.30.70.1150">
    <property type="entry name" value="ACT-like. Chain A, domain 2"/>
    <property type="match status" value="1"/>
</dbReference>
<dbReference type="UniPathway" id="UPA00049">
    <property type="reaction ID" value="UER00059"/>
</dbReference>
<comment type="similarity">
    <text evidence="3 8">Belongs to the acetolactate synthase small subunit family.</text>
</comment>
<comment type="pathway">
    <text evidence="1 8">Amino-acid biosynthesis; L-isoleucine biosynthesis; L-isoleucine from 2-oxobutanoate: step 1/4.</text>
</comment>
<dbReference type="eggNOG" id="COG0440">
    <property type="taxonomic scope" value="Bacteria"/>
</dbReference>
<keyword evidence="8" id="KW-0808">Transferase</keyword>
<dbReference type="FunFam" id="3.30.70.1150:FF:000001">
    <property type="entry name" value="Acetolactate synthase small subunit"/>
    <property type="match status" value="1"/>
</dbReference>
<dbReference type="PANTHER" id="PTHR30239">
    <property type="entry name" value="ACETOLACTATE SYNTHASE SMALL SUBUNIT"/>
    <property type="match status" value="1"/>
</dbReference>
<dbReference type="NCBIfam" id="NF008864">
    <property type="entry name" value="PRK11895.1"/>
    <property type="match status" value="1"/>
</dbReference>
<keyword evidence="5 8" id="KW-0028">Amino-acid biosynthesis</keyword>
<dbReference type="GO" id="GO:0005829">
    <property type="term" value="C:cytosol"/>
    <property type="evidence" value="ECO:0007669"/>
    <property type="project" value="TreeGrafter"/>
</dbReference>
<keyword evidence="6 8" id="KW-0100">Branched-chain amino acid biosynthesis</keyword>
<protein>
    <recommendedName>
        <fullName evidence="8">Acetolactate synthase small subunit</fullName>
        <shortName evidence="8">AHAS</shortName>
        <shortName evidence="8">ALS</shortName>
        <ecNumber evidence="8">2.2.1.6</ecNumber>
    </recommendedName>
    <alternativeName>
        <fullName evidence="8">Acetohydroxy-acid synthase small subunit</fullName>
    </alternativeName>
</protein>
<evidence type="ECO:0000256" key="5">
    <source>
        <dbReference type="ARBA" id="ARBA00022605"/>
    </source>
</evidence>
<dbReference type="InterPro" id="IPR054480">
    <property type="entry name" value="AHAS_small-like_ACT"/>
</dbReference>
<dbReference type="InterPro" id="IPR004789">
    <property type="entry name" value="Acetalactate_synth_ssu"/>
</dbReference>
<dbReference type="UniPathway" id="UPA00047">
    <property type="reaction ID" value="UER00055"/>
</dbReference>
<comment type="catalytic activity">
    <reaction evidence="7 8">
        <text>2 pyruvate + H(+) = (2S)-2-acetolactate + CO2</text>
        <dbReference type="Rhea" id="RHEA:25249"/>
        <dbReference type="ChEBI" id="CHEBI:15361"/>
        <dbReference type="ChEBI" id="CHEBI:15378"/>
        <dbReference type="ChEBI" id="CHEBI:16526"/>
        <dbReference type="ChEBI" id="CHEBI:58476"/>
        <dbReference type="EC" id="2.2.1.6"/>
    </reaction>
</comment>
<dbReference type="EMBL" id="CP001720">
    <property type="protein sequence ID" value="ACV64453.1"/>
    <property type="molecule type" value="Genomic_DNA"/>
</dbReference>
<dbReference type="Proteomes" id="UP000002217">
    <property type="component" value="Chromosome"/>
</dbReference>
<dbReference type="InterPro" id="IPR002912">
    <property type="entry name" value="ACT_dom"/>
</dbReference>
<dbReference type="InterPro" id="IPR039557">
    <property type="entry name" value="AHAS_ACT"/>
</dbReference>
<evidence type="ECO:0000256" key="4">
    <source>
        <dbReference type="ARBA" id="ARBA00011744"/>
    </source>
</evidence>
<reference evidence="10 11" key="1">
    <citation type="journal article" date="2009" name="Stand. Genomic Sci.">
        <title>Complete genome sequence of Desulfotomaculum acetoxidans type strain (5575).</title>
        <authorList>
            <person name="Spring S."/>
            <person name="Lapidus A."/>
            <person name="Schroder M."/>
            <person name="Gleim D."/>
            <person name="Sims D."/>
            <person name="Meincke L."/>
            <person name="Glavina Del Rio T."/>
            <person name="Tice H."/>
            <person name="Copeland A."/>
            <person name="Cheng J.F."/>
            <person name="Lucas S."/>
            <person name="Chen F."/>
            <person name="Nolan M."/>
            <person name="Bruce D."/>
            <person name="Goodwin L."/>
            <person name="Pitluck S."/>
            <person name="Ivanova N."/>
            <person name="Mavromatis K."/>
            <person name="Mikhailova N."/>
            <person name="Pati A."/>
            <person name="Chen A."/>
            <person name="Palaniappan K."/>
            <person name="Land M."/>
            <person name="Hauser L."/>
            <person name="Chang Y.J."/>
            <person name="Jeffries C.D."/>
            <person name="Chain P."/>
            <person name="Saunders E."/>
            <person name="Brettin T."/>
            <person name="Detter J.C."/>
            <person name="Goker M."/>
            <person name="Bristow J."/>
            <person name="Eisen J.A."/>
            <person name="Markowitz V."/>
            <person name="Hugenholtz P."/>
            <person name="Kyrpides N.C."/>
            <person name="Klenk H.P."/>
            <person name="Han C."/>
        </authorList>
    </citation>
    <scope>NUCLEOTIDE SEQUENCE [LARGE SCALE GENOMIC DNA]</scope>
    <source>
        <strain evidence="11">ATCC 49208 / DSM 771 / VKM B-1644</strain>
    </source>
</reference>
<dbReference type="Gene3D" id="3.30.70.260">
    <property type="match status" value="1"/>
</dbReference>
<evidence type="ECO:0000256" key="7">
    <source>
        <dbReference type="ARBA" id="ARBA00048670"/>
    </source>
</evidence>
<evidence type="ECO:0000256" key="6">
    <source>
        <dbReference type="ARBA" id="ARBA00023304"/>
    </source>
</evidence>
<dbReference type="GO" id="GO:0003984">
    <property type="term" value="F:acetolactate synthase activity"/>
    <property type="evidence" value="ECO:0007669"/>
    <property type="project" value="UniProtKB-UniRule"/>
</dbReference>
<dbReference type="SUPFAM" id="SSF55021">
    <property type="entry name" value="ACT-like"/>
    <property type="match status" value="2"/>
</dbReference>
<dbReference type="NCBIfam" id="TIGR00119">
    <property type="entry name" value="acolac_sm"/>
    <property type="match status" value="1"/>
</dbReference>
<evidence type="ECO:0000256" key="1">
    <source>
        <dbReference type="ARBA" id="ARBA00004974"/>
    </source>
</evidence>
<dbReference type="RefSeq" id="WP_015759137.1">
    <property type="nucleotide sequence ID" value="NC_013216.1"/>
</dbReference>
<gene>
    <name evidence="10" type="ordered locus">Dtox_3745</name>
</gene>
<proteinExistence type="inferred from homology"/>
<dbReference type="OrthoDB" id="9787365at2"/>
<dbReference type="CDD" id="cd04878">
    <property type="entry name" value="ACT_AHAS"/>
    <property type="match status" value="1"/>
</dbReference>
<evidence type="ECO:0000256" key="3">
    <source>
        <dbReference type="ARBA" id="ARBA00006341"/>
    </source>
</evidence>
<organism evidence="10 11">
    <name type="scientific">Desulfofarcimen acetoxidans (strain ATCC 49208 / DSM 771 / KCTC 5769 / VKM B-1644 / 5575)</name>
    <name type="common">Desulfotomaculum acetoxidans</name>
    <dbReference type="NCBI Taxonomy" id="485916"/>
    <lineage>
        <taxon>Bacteria</taxon>
        <taxon>Bacillati</taxon>
        <taxon>Bacillota</taxon>
        <taxon>Clostridia</taxon>
        <taxon>Eubacteriales</taxon>
        <taxon>Peptococcaceae</taxon>
        <taxon>Desulfofarcimen</taxon>
    </lineage>
</organism>
<accession>C8VWT9</accession>
<dbReference type="InterPro" id="IPR019455">
    <property type="entry name" value="Acetolactate_synth_ssu_C"/>
</dbReference>
<dbReference type="FunFam" id="3.30.70.260:FF:000001">
    <property type="entry name" value="Acetolactate synthase, small subunit"/>
    <property type="match status" value="1"/>
</dbReference>
<dbReference type="InterPro" id="IPR027271">
    <property type="entry name" value="Acetolactate_synth/TF_NikR_C"/>
</dbReference>
<comment type="pathway">
    <text evidence="2 8">Amino-acid biosynthesis; L-valine biosynthesis; L-valine from pyruvate: step 1/4.</text>
</comment>
<dbReference type="GO" id="GO:0009097">
    <property type="term" value="P:isoleucine biosynthetic process"/>
    <property type="evidence" value="ECO:0007669"/>
    <property type="project" value="UniProtKB-UniRule"/>
</dbReference>
<dbReference type="Pfam" id="PF10369">
    <property type="entry name" value="ALS_ss_C"/>
    <property type="match status" value="1"/>
</dbReference>
<dbReference type="AlphaFoldDB" id="C8VWT9"/>
<dbReference type="PROSITE" id="PS51671">
    <property type="entry name" value="ACT"/>
    <property type="match status" value="1"/>
</dbReference>
<dbReference type="Pfam" id="PF22629">
    <property type="entry name" value="ACT_AHAS_ss"/>
    <property type="match status" value="1"/>
</dbReference>
<evidence type="ECO:0000313" key="10">
    <source>
        <dbReference type="EMBL" id="ACV64453.1"/>
    </source>
</evidence>
<name>C8VWT9_DESAS</name>
<comment type="subunit">
    <text evidence="4 8">Dimer of large and small chains.</text>
</comment>
<dbReference type="GO" id="GO:1990610">
    <property type="term" value="F:acetolactate synthase regulator activity"/>
    <property type="evidence" value="ECO:0007669"/>
    <property type="project" value="UniProtKB-UniRule"/>
</dbReference>
<evidence type="ECO:0000256" key="8">
    <source>
        <dbReference type="RuleBase" id="RU368092"/>
    </source>
</evidence>
<evidence type="ECO:0000259" key="9">
    <source>
        <dbReference type="PROSITE" id="PS51671"/>
    </source>
</evidence>
<keyword evidence="11" id="KW-1185">Reference proteome</keyword>
<comment type="function">
    <text evidence="8">Catalyzes the conversion of 2 pyruvate molecules into acetolactate in the first common step of the biosynthetic pathway of the branched-amino acids such as leucine, isoleucine, and valine.</text>
</comment>
<evidence type="ECO:0000313" key="11">
    <source>
        <dbReference type="Proteomes" id="UP000002217"/>
    </source>
</evidence>
<dbReference type="EC" id="2.2.1.6" evidence="8"/>
<dbReference type="PANTHER" id="PTHR30239:SF0">
    <property type="entry name" value="ACETOLACTATE SYNTHASE SMALL SUBUNIT 1, CHLOROPLASTIC"/>
    <property type="match status" value="1"/>
</dbReference>
<dbReference type="KEGG" id="dae:Dtox_3745"/>
<dbReference type="InterPro" id="IPR045865">
    <property type="entry name" value="ACT-like_dom_sf"/>
</dbReference>
<feature type="domain" description="ACT" evidence="9">
    <location>
        <begin position="4"/>
        <end position="78"/>
    </location>
</feature>
<sequence>MKHTLAVLVVNKPGVLARISGLLSRRMFNIESIAAGYTEEPDVTRITLVVQGDDRVLDQVIKQVSKLVDVIKVCQLIEHEAIDRELALVKVKADPESRSGIVDIVEIFRAKIVDVNRETMVIEMTGDARKIDALCAVLQDHGVVEMVRTGKISLSRGPRAARDADRKFEVVC</sequence>